<feature type="transmembrane region" description="Helical" evidence="5">
    <location>
        <begin position="61"/>
        <end position="84"/>
    </location>
</feature>
<keyword evidence="4 5" id="KW-0472">Membrane</keyword>
<comment type="caution">
    <text evidence="7">The sequence shown here is derived from an EMBL/GenBank/DDBJ whole genome shotgun (WGS) entry which is preliminary data.</text>
</comment>
<feature type="transmembrane region" description="Helical" evidence="5">
    <location>
        <begin position="227"/>
        <end position="248"/>
    </location>
</feature>
<name>A0ABT9NPV7_9ACTN</name>
<evidence type="ECO:0000256" key="4">
    <source>
        <dbReference type="ARBA" id="ARBA00023136"/>
    </source>
</evidence>
<dbReference type="InterPro" id="IPR011701">
    <property type="entry name" value="MFS"/>
</dbReference>
<evidence type="ECO:0000256" key="1">
    <source>
        <dbReference type="ARBA" id="ARBA00004651"/>
    </source>
</evidence>
<evidence type="ECO:0000313" key="7">
    <source>
        <dbReference type="EMBL" id="MDP9822462.1"/>
    </source>
</evidence>
<accession>A0ABT9NPV7</accession>
<keyword evidence="8" id="KW-1185">Reference proteome</keyword>
<dbReference type="InterPro" id="IPR020846">
    <property type="entry name" value="MFS_dom"/>
</dbReference>
<feature type="transmembrane region" description="Helical" evidence="5">
    <location>
        <begin position="199"/>
        <end position="221"/>
    </location>
</feature>
<dbReference type="EMBL" id="JAUSQM010000001">
    <property type="protein sequence ID" value="MDP9822462.1"/>
    <property type="molecule type" value="Genomic_DNA"/>
</dbReference>
<dbReference type="SUPFAM" id="SSF103473">
    <property type="entry name" value="MFS general substrate transporter"/>
    <property type="match status" value="1"/>
</dbReference>
<feature type="transmembrane region" description="Helical" evidence="5">
    <location>
        <begin position="90"/>
        <end position="113"/>
    </location>
</feature>
<keyword evidence="3 5" id="KW-1133">Transmembrane helix</keyword>
<dbReference type="Proteomes" id="UP001240447">
    <property type="component" value="Unassembled WGS sequence"/>
</dbReference>
<evidence type="ECO:0000256" key="3">
    <source>
        <dbReference type="ARBA" id="ARBA00022989"/>
    </source>
</evidence>
<evidence type="ECO:0000256" key="5">
    <source>
        <dbReference type="SAM" id="Phobius"/>
    </source>
</evidence>
<protein>
    <submittedName>
        <fullName evidence="7">MFS family permease</fullName>
    </submittedName>
</protein>
<gene>
    <name evidence="7" type="ORF">J2S59_002271</name>
</gene>
<dbReference type="PANTHER" id="PTHR23527:SF1">
    <property type="entry name" value="BLL3282 PROTEIN"/>
    <property type="match status" value="1"/>
</dbReference>
<dbReference type="InterPro" id="IPR036259">
    <property type="entry name" value="MFS_trans_sf"/>
</dbReference>
<keyword evidence="2 5" id="KW-0812">Transmembrane</keyword>
<dbReference type="InterPro" id="IPR052952">
    <property type="entry name" value="MFS-Transporter"/>
</dbReference>
<dbReference type="RefSeq" id="WP_068120431.1">
    <property type="nucleotide sequence ID" value="NZ_CCXJ01000272.1"/>
</dbReference>
<feature type="transmembrane region" description="Helical" evidence="5">
    <location>
        <begin position="152"/>
        <end position="169"/>
    </location>
</feature>
<dbReference type="PROSITE" id="PS50850">
    <property type="entry name" value="MFS"/>
    <property type="match status" value="1"/>
</dbReference>
<evidence type="ECO:0000256" key="2">
    <source>
        <dbReference type="ARBA" id="ARBA00022692"/>
    </source>
</evidence>
<evidence type="ECO:0000259" key="6">
    <source>
        <dbReference type="PROSITE" id="PS50850"/>
    </source>
</evidence>
<reference evidence="7 8" key="1">
    <citation type="submission" date="2023-07" db="EMBL/GenBank/DDBJ databases">
        <title>Sequencing the genomes of 1000 actinobacteria strains.</title>
        <authorList>
            <person name="Klenk H.-P."/>
        </authorList>
    </citation>
    <scope>NUCLEOTIDE SEQUENCE [LARGE SCALE GENOMIC DNA]</scope>
    <source>
        <strain evidence="7 8">GD13</strain>
    </source>
</reference>
<feature type="domain" description="Major facilitator superfamily (MFS) profile" evidence="6">
    <location>
        <begin position="1"/>
        <end position="378"/>
    </location>
</feature>
<comment type="subcellular location">
    <subcellularLocation>
        <location evidence="1">Cell membrane</location>
        <topology evidence="1">Multi-pass membrane protein</topology>
    </subcellularLocation>
</comment>
<dbReference type="Pfam" id="PF07690">
    <property type="entry name" value="MFS_1"/>
    <property type="match status" value="1"/>
</dbReference>
<feature type="transmembrane region" description="Helical" evidence="5">
    <location>
        <begin position="354"/>
        <end position="371"/>
    </location>
</feature>
<feature type="transmembrane region" description="Helical" evidence="5">
    <location>
        <begin position="326"/>
        <end position="348"/>
    </location>
</feature>
<proteinExistence type="predicted"/>
<sequence length="382" mass="38854">MPALIAVTTTGFAGYAALLPVAPLWAVHGGAGSAGAGAVNGVLMLFTVLTQPFVPGAIRRLGWAPVLIAGLLLLGLPSLLLALSDGLVPVLLLSAVRGLGFGVLTVTGSAAVAELVEPARRGAAIGAYGLAIAGPQLVLIPLGPWLADTVDFRVMFAAGALPLLGCLPARRLGRHLHRDPQEPAVVGERQSRWPVYVRLMRPMALLLAVTLAGGALITFAAQMVSAAWMTMVGLALLTATAAISRWQAGGLADRYGARRFVWPLVLLTAVGLAITAYAVQDPDATDVGAFLVGMALVGVSYGGLQNLTLVLSFATVGRRDFGTASAVWNVGFDAGTGLGAVLVGAIAAGASFPTALLVAAGFSALTLPLAVRRTTPPPRGDG</sequence>
<organism evidence="7 8">
    <name type="scientific">Nocardioides massiliensis</name>
    <dbReference type="NCBI Taxonomy" id="1325935"/>
    <lineage>
        <taxon>Bacteria</taxon>
        <taxon>Bacillati</taxon>
        <taxon>Actinomycetota</taxon>
        <taxon>Actinomycetes</taxon>
        <taxon>Propionibacteriales</taxon>
        <taxon>Nocardioidaceae</taxon>
        <taxon>Nocardioides</taxon>
    </lineage>
</organism>
<evidence type="ECO:0000313" key="8">
    <source>
        <dbReference type="Proteomes" id="UP001240447"/>
    </source>
</evidence>
<feature type="transmembrane region" description="Helical" evidence="5">
    <location>
        <begin position="260"/>
        <end position="279"/>
    </location>
</feature>
<dbReference type="PANTHER" id="PTHR23527">
    <property type="entry name" value="BLL3282 PROTEIN"/>
    <property type="match status" value="1"/>
</dbReference>
<feature type="transmembrane region" description="Helical" evidence="5">
    <location>
        <begin position="125"/>
        <end position="146"/>
    </location>
</feature>
<feature type="transmembrane region" description="Helical" evidence="5">
    <location>
        <begin position="291"/>
        <end position="314"/>
    </location>
</feature>
<feature type="transmembrane region" description="Helical" evidence="5">
    <location>
        <begin position="26"/>
        <end position="49"/>
    </location>
</feature>
<dbReference type="Gene3D" id="1.20.1250.20">
    <property type="entry name" value="MFS general substrate transporter like domains"/>
    <property type="match status" value="2"/>
</dbReference>